<dbReference type="OrthoDB" id="121299at2759"/>
<protein>
    <submittedName>
        <fullName evidence="1">Uncharacterized protein</fullName>
    </submittedName>
</protein>
<dbReference type="AlphaFoldDB" id="W2KUT8"/>
<proteinExistence type="predicted"/>
<sequence length="87" mass="10113">MIFIHTLVKWKCVRQEFDDAVEARCATTEEDKTKMLRCVKNSFNRQLLETLCKFEWNTTADDVTEERIVAEVDKTVNNVINDSIIAS</sequence>
<organism evidence="1">
    <name type="scientific">Phytophthora nicotianae</name>
    <name type="common">Potato buckeye rot agent</name>
    <name type="synonym">Phytophthora parasitica</name>
    <dbReference type="NCBI Taxonomy" id="4792"/>
    <lineage>
        <taxon>Eukaryota</taxon>
        <taxon>Sar</taxon>
        <taxon>Stramenopiles</taxon>
        <taxon>Oomycota</taxon>
        <taxon>Peronosporomycetes</taxon>
        <taxon>Peronosporales</taxon>
        <taxon>Peronosporaceae</taxon>
        <taxon>Phytophthora</taxon>
    </lineage>
</organism>
<gene>
    <name evidence="1" type="ORF">L917_12079</name>
</gene>
<dbReference type="Proteomes" id="UP000054423">
    <property type="component" value="Unassembled WGS sequence"/>
</dbReference>
<name>W2KUT8_PHYNI</name>
<accession>W2KUT8</accession>
<reference evidence="1" key="1">
    <citation type="submission" date="2013-11" db="EMBL/GenBank/DDBJ databases">
        <title>The Genome Sequence of Phytophthora parasitica CHvinca01.</title>
        <authorList>
            <consortium name="The Broad Institute Genomics Platform"/>
            <person name="Russ C."/>
            <person name="Tyler B."/>
            <person name="Panabieres F."/>
            <person name="Shan W."/>
            <person name="Tripathy S."/>
            <person name="Grunwald N."/>
            <person name="Machado M."/>
            <person name="Johnson C.S."/>
            <person name="Arredondo F."/>
            <person name="Hong C."/>
            <person name="Coffey M."/>
            <person name="Young S.K."/>
            <person name="Zeng Q."/>
            <person name="Gargeya S."/>
            <person name="Fitzgerald M."/>
            <person name="Abouelleil A."/>
            <person name="Alvarado L."/>
            <person name="Chapman S.B."/>
            <person name="Gainer-Dewar J."/>
            <person name="Goldberg J."/>
            <person name="Griggs A."/>
            <person name="Gujja S."/>
            <person name="Hansen M."/>
            <person name="Howarth C."/>
            <person name="Imamovic A."/>
            <person name="Ireland A."/>
            <person name="Larimer J."/>
            <person name="McCowan C."/>
            <person name="Murphy C."/>
            <person name="Pearson M."/>
            <person name="Poon T.W."/>
            <person name="Priest M."/>
            <person name="Roberts A."/>
            <person name="Saif S."/>
            <person name="Shea T."/>
            <person name="Sykes S."/>
            <person name="Wortman J."/>
            <person name="Nusbaum C."/>
            <person name="Birren B."/>
        </authorList>
    </citation>
    <scope>NUCLEOTIDE SEQUENCE [LARGE SCALE GENOMIC DNA]</scope>
    <source>
        <strain evidence="1">CHvinca01</strain>
    </source>
</reference>
<evidence type="ECO:0000313" key="1">
    <source>
        <dbReference type="EMBL" id="ETL88882.1"/>
    </source>
</evidence>
<dbReference type="EMBL" id="KI680647">
    <property type="protein sequence ID" value="ETL88882.1"/>
    <property type="molecule type" value="Genomic_DNA"/>
</dbReference>